<dbReference type="InterPro" id="IPR057264">
    <property type="entry name" value="Ribosomal_uL24_C"/>
</dbReference>
<dbReference type="SUPFAM" id="SSF50104">
    <property type="entry name" value="Translation proteins SH3-like domain"/>
    <property type="match status" value="1"/>
</dbReference>
<dbReference type="InterPro" id="IPR041988">
    <property type="entry name" value="Ribosomal_uL24_KOW"/>
</dbReference>
<dbReference type="InterPro" id="IPR008991">
    <property type="entry name" value="Translation_prot_SH3-like_sf"/>
</dbReference>
<dbReference type="AlphaFoldDB" id="E8T4A6"/>
<evidence type="ECO:0000256" key="4">
    <source>
        <dbReference type="ARBA" id="ARBA00022980"/>
    </source>
</evidence>
<evidence type="ECO:0000313" key="12">
    <source>
        <dbReference type="Proteomes" id="UP000006362"/>
    </source>
</evidence>
<dbReference type="GO" id="GO:0005840">
    <property type="term" value="C:ribosome"/>
    <property type="evidence" value="ECO:0007669"/>
    <property type="project" value="UniProtKB-KW"/>
</dbReference>
<evidence type="ECO:0000256" key="2">
    <source>
        <dbReference type="ARBA" id="ARBA00022730"/>
    </source>
</evidence>
<dbReference type="Pfam" id="PF00467">
    <property type="entry name" value="KOW"/>
    <property type="match status" value="1"/>
</dbReference>
<sequence length="118" mass="12930">MAAKKKFKIKAGDKVIVIAGKDKGKVGKVLKVLPEKERVIVEGVRIVKKHVRPSQTNPEGGIIEKEAPIHISNVMLVDPKTGEPTRVGIKFVDGKKVRYAKKSGEIIDEISKPQKAGR</sequence>
<dbReference type="Proteomes" id="UP000006362">
    <property type="component" value="Chromosome"/>
</dbReference>
<evidence type="ECO:0000256" key="1">
    <source>
        <dbReference type="ARBA" id="ARBA00010618"/>
    </source>
</evidence>
<keyword evidence="12" id="KW-1185">Reference proteome</keyword>
<dbReference type="InterPro" id="IPR003256">
    <property type="entry name" value="Ribosomal_uL24"/>
</dbReference>
<evidence type="ECO:0000259" key="10">
    <source>
        <dbReference type="SMART" id="SM00739"/>
    </source>
</evidence>
<comment type="function">
    <text evidence="8">One of two assembly initiator proteins, it binds directly to the 5'-end of the 23S rRNA, where it nucleates assembly of the 50S subunit.</text>
</comment>
<dbReference type="PROSITE" id="PS01108">
    <property type="entry name" value="RIBOSOMAL_L24"/>
    <property type="match status" value="1"/>
</dbReference>
<protein>
    <recommendedName>
        <fullName evidence="6 8">Large ribosomal subunit protein uL24</fullName>
    </recommendedName>
</protein>
<dbReference type="SMART" id="SM00739">
    <property type="entry name" value="KOW"/>
    <property type="match status" value="1"/>
</dbReference>
<dbReference type="RefSeq" id="WP_013537027.1">
    <property type="nucleotide sequence ID" value="NC_014926.1"/>
</dbReference>
<evidence type="ECO:0000256" key="6">
    <source>
        <dbReference type="ARBA" id="ARBA00035206"/>
    </source>
</evidence>
<dbReference type="CDD" id="cd06089">
    <property type="entry name" value="KOW_RPL26"/>
    <property type="match status" value="1"/>
</dbReference>
<dbReference type="Gene3D" id="2.30.30.30">
    <property type="match status" value="1"/>
</dbReference>
<accession>E8T4A6</accession>
<dbReference type="InterPro" id="IPR014722">
    <property type="entry name" value="Rib_uL2_dom2"/>
</dbReference>
<dbReference type="EMBL" id="CP002444">
    <property type="protein sequence ID" value="ADU96241.1"/>
    <property type="molecule type" value="Genomic_DNA"/>
</dbReference>
<dbReference type="GO" id="GO:0006412">
    <property type="term" value="P:translation"/>
    <property type="evidence" value="ECO:0007669"/>
    <property type="project" value="UniProtKB-UniRule"/>
</dbReference>
<evidence type="ECO:0000256" key="3">
    <source>
        <dbReference type="ARBA" id="ARBA00022884"/>
    </source>
</evidence>
<reference evidence="11" key="1">
    <citation type="submission" date="2011-01" db="EMBL/GenBank/DDBJ databases">
        <title>Complete sequence of chromosome of Thermovibrio ammonificans HB-1.</title>
        <authorList>
            <consortium name="US DOE Joint Genome Institute"/>
            <person name="Lucas S."/>
            <person name="Copeland A."/>
            <person name="Lapidus A."/>
            <person name="Cheng J.-F."/>
            <person name="Goodwin L."/>
            <person name="Pitluck S."/>
            <person name="Davenport K."/>
            <person name="Detter J.C."/>
            <person name="Han C."/>
            <person name="Tapia R."/>
            <person name="Land M."/>
            <person name="Hauser L."/>
            <person name="Kyrpides N."/>
            <person name="Ivanova N."/>
            <person name="Ovchinnikova G."/>
            <person name="Vetriani C."/>
            <person name="Woyke T."/>
        </authorList>
    </citation>
    <scope>NUCLEOTIDE SEQUENCE [LARGE SCALE GENOMIC DNA]</scope>
    <source>
        <strain evidence="11">HB-1</strain>
    </source>
</reference>
<feature type="domain" description="KOW" evidence="10">
    <location>
        <begin position="8"/>
        <end position="35"/>
    </location>
</feature>
<keyword evidence="5 8" id="KW-0687">Ribonucleoprotein</keyword>
<name>E8T4A6_THEA1</name>
<dbReference type="PANTHER" id="PTHR12903">
    <property type="entry name" value="MITOCHONDRIAL RIBOSOMAL PROTEIN L24"/>
    <property type="match status" value="1"/>
</dbReference>
<comment type="function">
    <text evidence="7 8">One of the proteins that surrounds the polypeptide exit tunnel on the outside of the subunit.</text>
</comment>
<evidence type="ECO:0000256" key="7">
    <source>
        <dbReference type="ARBA" id="ARBA00058688"/>
    </source>
</evidence>
<dbReference type="FunFam" id="2.30.30.30:FF:000004">
    <property type="entry name" value="50S ribosomal protein L24"/>
    <property type="match status" value="1"/>
</dbReference>
<dbReference type="GO" id="GO:0003735">
    <property type="term" value="F:structural constituent of ribosome"/>
    <property type="evidence" value="ECO:0007669"/>
    <property type="project" value="InterPro"/>
</dbReference>
<dbReference type="InterPro" id="IPR005824">
    <property type="entry name" value="KOW"/>
</dbReference>
<evidence type="ECO:0000256" key="9">
    <source>
        <dbReference type="RuleBase" id="RU003477"/>
    </source>
</evidence>
<keyword evidence="3 8" id="KW-0694">RNA-binding</keyword>
<dbReference type="HOGENOM" id="CLU_093315_2_0_0"/>
<dbReference type="eggNOG" id="COG0198">
    <property type="taxonomic scope" value="Bacteria"/>
</dbReference>
<dbReference type="Pfam" id="PF17136">
    <property type="entry name" value="ribosomal_L24"/>
    <property type="match status" value="1"/>
</dbReference>
<dbReference type="KEGG" id="tam:Theam_0268"/>
<evidence type="ECO:0000313" key="11">
    <source>
        <dbReference type="EMBL" id="ADU96241.1"/>
    </source>
</evidence>
<dbReference type="GO" id="GO:0019843">
    <property type="term" value="F:rRNA binding"/>
    <property type="evidence" value="ECO:0007669"/>
    <property type="project" value="UniProtKB-UniRule"/>
</dbReference>
<keyword evidence="4 8" id="KW-0689">Ribosomal protein</keyword>
<comment type="subunit">
    <text evidence="8">Part of the 50S ribosomal subunit.</text>
</comment>
<dbReference type="HAMAP" id="MF_01326_B">
    <property type="entry name" value="Ribosomal_uL24_B"/>
    <property type="match status" value="1"/>
</dbReference>
<keyword evidence="2 8" id="KW-0699">rRNA-binding</keyword>
<dbReference type="STRING" id="648996.Theam_0268"/>
<dbReference type="OrthoDB" id="9807419at2"/>
<evidence type="ECO:0000256" key="8">
    <source>
        <dbReference type="HAMAP-Rule" id="MF_01326"/>
    </source>
</evidence>
<comment type="similarity">
    <text evidence="1 8 9">Belongs to the universal ribosomal protein uL24 family.</text>
</comment>
<dbReference type="InterPro" id="IPR005825">
    <property type="entry name" value="Ribosomal_uL24_CS"/>
</dbReference>
<proteinExistence type="inferred from homology"/>
<gene>
    <name evidence="8" type="primary">rplX</name>
    <name evidence="11" type="ordered locus">Theam_0268</name>
</gene>
<dbReference type="NCBIfam" id="TIGR01079">
    <property type="entry name" value="rplX_bact"/>
    <property type="match status" value="1"/>
</dbReference>
<organism evidence="11 12">
    <name type="scientific">Thermovibrio ammonificans (strain DSM 15698 / JCM 12110 / HB-1)</name>
    <dbReference type="NCBI Taxonomy" id="648996"/>
    <lineage>
        <taxon>Bacteria</taxon>
        <taxon>Pseudomonadati</taxon>
        <taxon>Aquificota</taxon>
        <taxon>Aquificia</taxon>
        <taxon>Desulfurobacteriales</taxon>
        <taxon>Desulfurobacteriaceae</taxon>
        <taxon>Thermovibrio</taxon>
    </lineage>
</organism>
<evidence type="ECO:0000256" key="5">
    <source>
        <dbReference type="ARBA" id="ARBA00023274"/>
    </source>
</evidence>
<dbReference type="GO" id="GO:1990904">
    <property type="term" value="C:ribonucleoprotein complex"/>
    <property type="evidence" value="ECO:0007669"/>
    <property type="project" value="UniProtKB-KW"/>
</dbReference>